<feature type="region of interest" description="Disordered" evidence="1">
    <location>
        <begin position="63"/>
        <end position="99"/>
    </location>
</feature>
<reference evidence="3" key="1">
    <citation type="submission" date="2014-03" db="EMBL/GenBank/DDBJ databases">
        <title>The sialotranscriptome of Amblyomma triste, Amblyomma parvum and Amblyomma cajennense ticks, uncovered by 454-based RNA-seq.</title>
        <authorList>
            <person name="Garcia G.R."/>
            <person name="Gardinassi L.G."/>
            <person name="Ribeiro J.M."/>
            <person name="Anatriello E."/>
            <person name="Ferreira B.R."/>
            <person name="Moreira H.N."/>
            <person name="Mafra C."/>
            <person name="Olegario M.M."/>
            <person name="Szabo P.J."/>
            <person name="Miranda-Santos I.K."/>
            <person name="Maruyama S.R."/>
        </authorList>
    </citation>
    <scope>NUCLEOTIDE SEQUENCE</scope>
    <source>
        <strain evidence="3">Mato Grasso do Sul</strain>
        <tissue evidence="3">Salivary glands</tissue>
    </source>
</reference>
<keyword evidence="2" id="KW-0812">Transmembrane</keyword>
<evidence type="ECO:0000256" key="2">
    <source>
        <dbReference type="SAM" id="Phobius"/>
    </source>
</evidence>
<feature type="transmembrane region" description="Helical" evidence="2">
    <location>
        <begin position="12"/>
        <end position="30"/>
    </location>
</feature>
<dbReference type="EMBL" id="GBBM01007648">
    <property type="protein sequence ID" value="JAC27770.1"/>
    <property type="molecule type" value="mRNA"/>
</dbReference>
<dbReference type="AlphaFoldDB" id="A0A023G4H8"/>
<name>A0A023G4H8_AMBTT</name>
<keyword evidence="2" id="KW-1133">Transmembrane helix</keyword>
<sequence length="123" mass="14005">MTKTPAYYKKGTVLLMLLCIFFPVSFLCWIRSRSSTIFETTLTGMRPKQPQILWMMQLGNNKVSKCKSQQSQSERPPRGILQAKEKADGRKSNKLPPTGLSTLRVCMYTGAAAEARRILIWTF</sequence>
<proteinExistence type="evidence at transcript level"/>
<evidence type="ECO:0000313" key="3">
    <source>
        <dbReference type="EMBL" id="JAC27770.1"/>
    </source>
</evidence>
<accession>A0A023G4H8</accession>
<evidence type="ECO:0000256" key="1">
    <source>
        <dbReference type="SAM" id="MobiDB-lite"/>
    </source>
</evidence>
<organism evidence="3">
    <name type="scientific">Amblyomma triste</name>
    <name type="common">Neotropical tick</name>
    <dbReference type="NCBI Taxonomy" id="251400"/>
    <lineage>
        <taxon>Eukaryota</taxon>
        <taxon>Metazoa</taxon>
        <taxon>Ecdysozoa</taxon>
        <taxon>Arthropoda</taxon>
        <taxon>Chelicerata</taxon>
        <taxon>Arachnida</taxon>
        <taxon>Acari</taxon>
        <taxon>Parasitiformes</taxon>
        <taxon>Ixodida</taxon>
        <taxon>Ixodoidea</taxon>
        <taxon>Ixodidae</taxon>
        <taxon>Amblyomminae</taxon>
        <taxon>Amblyomma</taxon>
    </lineage>
</organism>
<protein>
    <submittedName>
        <fullName evidence="3">Putative secreted protein</fullName>
    </submittedName>
</protein>
<keyword evidence="2" id="KW-0472">Membrane</keyword>